<feature type="compositionally biased region" description="Low complexity" evidence="14">
    <location>
        <begin position="700"/>
        <end position="713"/>
    </location>
</feature>
<dbReference type="GO" id="GO:0005524">
    <property type="term" value="F:ATP binding"/>
    <property type="evidence" value="ECO:0007669"/>
    <property type="project" value="UniProtKB-UniRule"/>
</dbReference>
<dbReference type="GO" id="GO:0005829">
    <property type="term" value="C:cytosol"/>
    <property type="evidence" value="ECO:0007669"/>
    <property type="project" value="TreeGrafter"/>
</dbReference>
<keyword evidence="6 13" id="KW-0067">ATP-binding</keyword>
<feature type="binding site" evidence="13">
    <location>
        <begin position="41"/>
        <end position="48"/>
    </location>
    <ligand>
        <name>ATP</name>
        <dbReference type="ChEBI" id="CHEBI:30616"/>
    </ligand>
</feature>
<dbReference type="GO" id="GO:0033202">
    <property type="term" value="C:DNA helicase complex"/>
    <property type="evidence" value="ECO:0007669"/>
    <property type="project" value="TreeGrafter"/>
</dbReference>
<comment type="similarity">
    <text evidence="1">Belongs to the helicase family. UvrD subfamily.</text>
</comment>
<dbReference type="GO" id="GO:0043138">
    <property type="term" value="F:3'-5' DNA helicase activity"/>
    <property type="evidence" value="ECO:0007669"/>
    <property type="project" value="UniProtKB-EC"/>
</dbReference>
<dbReference type="InterPro" id="IPR027417">
    <property type="entry name" value="P-loop_NTPase"/>
</dbReference>
<dbReference type="CDD" id="cd17932">
    <property type="entry name" value="DEXQc_UvrD"/>
    <property type="match status" value="1"/>
</dbReference>
<keyword evidence="8" id="KW-0413">Isomerase</keyword>
<dbReference type="SUPFAM" id="SSF52540">
    <property type="entry name" value="P-loop containing nucleoside triphosphate hydrolases"/>
    <property type="match status" value="1"/>
</dbReference>
<comment type="catalytic activity">
    <reaction evidence="12">
        <text>ATP + H2O = ADP + phosphate + H(+)</text>
        <dbReference type="Rhea" id="RHEA:13065"/>
        <dbReference type="ChEBI" id="CHEBI:15377"/>
        <dbReference type="ChEBI" id="CHEBI:15378"/>
        <dbReference type="ChEBI" id="CHEBI:30616"/>
        <dbReference type="ChEBI" id="CHEBI:43474"/>
        <dbReference type="ChEBI" id="CHEBI:456216"/>
        <dbReference type="EC" id="5.6.2.4"/>
    </reaction>
</comment>
<dbReference type="GO" id="GO:0003677">
    <property type="term" value="F:DNA binding"/>
    <property type="evidence" value="ECO:0007669"/>
    <property type="project" value="UniProtKB-KW"/>
</dbReference>
<keyword evidence="5 13" id="KW-0347">Helicase</keyword>
<keyword evidence="7" id="KW-0238">DNA-binding</keyword>
<evidence type="ECO:0000313" key="17">
    <source>
        <dbReference type="EMBL" id="HIY26666.1"/>
    </source>
</evidence>
<reference evidence="17" key="1">
    <citation type="journal article" date="2021" name="PeerJ">
        <title>Extensive microbial diversity within the chicken gut microbiome revealed by metagenomics and culture.</title>
        <authorList>
            <person name="Gilroy R."/>
            <person name="Ravi A."/>
            <person name="Getino M."/>
            <person name="Pursley I."/>
            <person name="Horton D.L."/>
            <person name="Alikhan N.F."/>
            <person name="Baker D."/>
            <person name="Gharbi K."/>
            <person name="Hall N."/>
            <person name="Watson M."/>
            <person name="Adriaenssens E.M."/>
            <person name="Foster-Nyarko E."/>
            <person name="Jarju S."/>
            <person name="Secka A."/>
            <person name="Antonio M."/>
            <person name="Oren A."/>
            <person name="Chaudhuri R.R."/>
            <person name="La Ragione R."/>
            <person name="Hildebrand F."/>
            <person name="Pallen M.J."/>
        </authorList>
    </citation>
    <scope>NUCLEOTIDE SEQUENCE</scope>
    <source>
        <strain evidence="17">1282</strain>
    </source>
</reference>
<dbReference type="InterPro" id="IPR014016">
    <property type="entry name" value="UvrD-like_ATP-bd"/>
</dbReference>
<dbReference type="CDD" id="cd18807">
    <property type="entry name" value="SF1_C_UvrD"/>
    <property type="match status" value="1"/>
</dbReference>
<dbReference type="Gene3D" id="3.40.50.300">
    <property type="entry name" value="P-loop containing nucleotide triphosphate hydrolases"/>
    <property type="match status" value="3"/>
</dbReference>
<gene>
    <name evidence="17" type="ORF">H9838_05755</name>
</gene>
<dbReference type="PANTHER" id="PTHR11070">
    <property type="entry name" value="UVRD / RECB / PCRA DNA HELICASE FAMILY MEMBER"/>
    <property type="match status" value="1"/>
</dbReference>
<dbReference type="GO" id="GO:0000725">
    <property type="term" value="P:recombinational repair"/>
    <property type="evidence" value="ECO:0007669"/>
    <property type="project" value="TreeGrafter"/>
</dbReference>
<protein>
    <recommendedName>
        <fullName evidence="2">ATP-dependent DNA helicase PcrA</fullName>
        <ecNumber evidence="10">5.6.2.4</ecNumber>
    </recommendedName>
    <alternativeName>
        <fullName evidence="11">DNA 3'-5' helicase PcrA</fullName>
    </alternativeName>
</protein>
<evidence type="ECO:0000256" key="9">
    <source>
        <dbReference type="ARBA" id="ARBA00034617"/>
    </source>
</evidence>
<dbReference type="PANTHER" id="PTHR11070:SF2">
    <property type="entry name" value="ATP-DEPENDENT DNA HELICASE SRS2"/>
    <property type="match status" value="1"/>
</dbReference>
<dbReference type="InterPro" id="IPR014017">
    <property type="entry name" value="DNA_helicase_UvrD-like_C"/>
</dbReference>
<keyword evidence="4 13" id="KW-0378">Hydrolase</keyword>
<evidence type="ECO:0000259" key="15">
    <source>
        <dbReference type="PROSITE" id="PS51198"/>
    </source>
</evidence>
<dbReference type="GO" id="GO:0009314">
    <property type="term" value="P:response to radiation"/>
    <property type="evidence" value="ECO:0007669"/>
    <property type="project" value="UniProtKB-ARBA"/>
</dbReference>
<dbReference type="Pfam" id="PF13361">
    <property type="entry name" value="UvrD_C"/>
    <property type="match status" value="1"/>
</dbReference>
<evidence type="ECO:0000256" key="2">
    <source>
        <dbReference type="ARBA" id="ARBA00014807"/>
    </source>
</evidence>
<dbReference type="InterPro" id="IPR013986">
    <property type="entry name" value="DExx_box_DNA_helicase_dom_sf"/>
</dbReference>
<feature type="domain" description="UvrD-like helicase C-terminal" evidence="16">
    <location>
        <begin position="342"/>
        <end position="618"/>
    </location>
</feature>
<dbReference type="FunFam" id="1.10.486.10:FF:000003">
    <property type="entry name" value="ATP-dependent DNA helicase"/>
    <property type="match status" value="1"/>
</dbReference>
<dbReference type="PROSITE" id="PS51217">
    <property type="entry name" value="UVRD_HELICASE_CTER"/>
    <property type="match status" value="1"/>
</dbReference>
<feature type="region of interest" description="Disordered" evidence="14">
    <location>
        <begin position="698"/>
        <end position="754"/>
    </location>
</feature>
<dbReference type="Pfam" id="PF21196">
    <property type="entry name" value="PcrA_UvrD_tudor"/>
    <property type="match status" value="1"/>
</dbReference>
<sequence>MDDTKTLLSLRQQVLEREFSRMNQRQQQAVFATEGPVLVLAGAGSGKTTVLVNRIANLIRYGNAYHSAFLSPSFTPQDQAACQSFLLGEAPLPELTRARLAVDPCPPWRVMAITFTNKAAGELKDRLCQMLGQEGAEVWASTFHSSCARILRRDGDRLGYTSHFTIYDTDDSRRLMKNVMQDLDIQEKALSHRAILGEISRAKDQLIGPGEYQAQAGEDFRLKLVARAYQAYQRRLEDADAMDFDDLLVNTVRLFHQCPDVLEYYQNRFRYLMVDEYQDTNHAQYEFVNLLAKKSGNLCVVGDDDQSIYKFRGATIENIMNFEEDFPGAKVIRLEQNYRSTQNILDAANAVIANNTERKGKTLWTAAGPGKKLGLHLAENEQDEADHVARAILEGVAAGRKFSDYAILYRMNSQSLTFERMFAKQGIPHRIIGGTRFFDRKEVRDMIAYLSVINNPEDEIRLRRIVNTPRRGIGDKTVDTASQIAQQVGESLFTVLTHPRDFPAISRAANKLEPFVAMLQEFMEKNQQEALSPSELYGALLERLAYEDFLKEDEPEKAEDRIENVRELSSMLQRYEEEAGEEASLSGFLEEVSLFTDIDNYDAGADSVVLMTIHSAKGLEFPVVFLPGWEEGVFPGAAVLYDPSQVEEERRLAYVAITRAREELYLSHADSRMIFGTTSHNRLSRFAGEIPQELLEETSSRNFSFRSSPFGGPARRDRPQQRAVSPQGGNFAAQVYRPTPSKPAPAGTFRPGDKVTHKTFGTGLILNATPMANDTLLEIAFDRVGTKKLFANFARLTKG</sequence>
<dbReference type="AlphaFoldDB" id="A0A9D2C142"/>
<dbReference type="FunFam" id="1.10.10.160:FF:000001">
    <property type="entry name" value="ATP-dependent DNA helicase"/>
    <property type="match status" value="1"/>
</dbReference>
<evidence type="ECO:0000256" key="3">
    <source>
        <dbReference type="ARBA" id="ARBA00022741"/>
    </source>
</evidence>
<comment type="caution">
    <text evidence="17">The sequence shown here is derived from an EMBL/GenBank/DDBJ whole genome shotgun (WGS) entry which is preliminary data.</text>
</comment>
<evidence type="ECO:0000256" key="10">
    <source>
        <dbReference type="ARBA" id="ARBA00034808"/>
    </source>
</evidence>
<evidence type="ECO:0000256" key="7">
    <source>
        <dbReference type="ARBA" id="ARBA00023125"/>
    </source>
</evidence>
<accession>A0A9D2C142</accession>
<evidence type="ECO:0000313" key="18">
    <source>
        <dbReference type="Proteomes" id="UP000823915"/>
    </source>
</evidence>
<keyword evidence="3 13" id="KW-0547">Nucleotide-binding</keyword>
<dbReference type="Pfam" id="PF00580">
    <property type="entry name" value="UvrD-helicase"/>
    <property type="match status" value="2"/>
</dbReference>
<evidence type="ECO:0000256" key="5">
    <source>
        <dbReference type="ARBA" id="ARBA00022806"/>
    </source>
</evidence>
<dbReference type="EC" id="5.6.2.4" evidence="10"/>
<evidence type="ECO:0000256" key="1">
    <source>
        <dbReference type="ARBA" id="ARBA00009922"/>
    </source>
</evidence>
<evidence type="ECO:0000256" key="8">
    <source>
        <dbReference type="ARBA" id="ARBA00023235"/>
    </source>
</evidence>
<dbReference type="PROSITE" id="PS51198">
    <property type="entry name" value="UVRD_HELICASE_ATP_BIND"/>
    <property type="match status" value="1"/>
</dbReference>
<reference evidence="17" key="2">
    <citation type="submission" date="2021-04" db="EMBL/GenBank/DDBJ databases">
        <authorList>
            <person name="Gilroy R."/>
        </authorList>
    </citation>
    <scope>NUCLEOTIDE SEQUENCE</scope>
    <source>
        <strain evidence="17">1282</strain>
    </source>
</reference>
<dbReference type="Gene3D" id="1.10.486.10">
    <property type="entry name" value="PCRA, domain 4"/>
    <property type="match status" value="1"/>
</dbReference>
<feature type="domain" description="UvrD-like helicase ATP-binding" evidence="15">
    <location>
        <begin position="20"/>
        <end position="341"/>
    </location>
</feature>
<dbReference type="Proteomes" id="UP000823915">
    <property type="component" value="Unassembled WGS sequence"/>
</dbReference>
<evidence type="ECO:0000256" key="12">
    <source>
        <dbReference type="ARBA" id="ARBA00048988"/>
    </source>
</evidence>
<proteinExistence type="inferred from homology"/>
<dbReference type="EMBL" id="DXDU01000095">
    <property type="protein sequence ID" value="HIY26666.1"/>
    <property type="molecule type" value="Genomic_DNA"/>
</dbReference>
<dbReference type="InterPro" id="IPR000212">
    <property type="entry name" value="DNA_helicase_UvrD/REP"/>
</dbReference>
<evidence type="ECO:0000256" key="6">
    <source>
        <dbReference type="ARBA" id="ARBA00022840"/>
    </source>
</evidence>
<evidence type="ECO:0000256" key="11">
    <source>
        <dbReference type="ARBA" id="ARBA00034900"/>
    </source>
</evidence>
<dbReference type="Gene3D" id="1.10.10.160">
    <property type="match status" value="1"/>
</dbReference>
<comment type="catalytic activity">
    <reaction evidence="9">
        <text>Couples ATP hydrolysis with the unwinding of duplex DNA by translocating in the 3'-5' direction.</text>
        <dbReference type="EC" id="5.6.2.4"/>
    </reaction>
</comment>
<evidence type="ECO:0000259" key="16">
    <source>
        <dbReference type="PROSITE" id="PS51217"/>
    </source>
</evidence>
<evidence type="ECO:0000256" key="13">
    <source>
        <dbReference type="PROSITE-ProRule" id="PRU00560"/>
    </source>
</evidence>
<name>A0A9D2C142_9FIRM</name>
<organism evidence="17 18">
    <name type="scientific">Candidatus Acutalibacter pullistercoris</name>
    <dbReference type="NCBI Taxonomy" id="2838418"/>
    <lineage>
        <taxon>Bacteria</taxon>
        <taxon>Bacillati</taxon>
        <taxon>Bacillota</taxon>
        <taxon>Clostridia</taxon>
        <taxon>Eubacteriales</taxon>
        <taxon>Acutalibacteraceae</taxon>
        <taxon>Acutalibacter</taxon>
    </lineage>
</organism>
<evidence type="ECO:0000256" key="14">
    <source>
        <dbReference type="SAM" id="MobiDB-lite"/>
    </source>
</evidence>
<dbReference type="GO" id="GO:0016787">
    <property type="term" value="F:hydrolase activity"/>
    <property type="evidence" value="ECO:0007669"/>
    <property type="project" value="UniProtKB-UniRule"/>
</dbReference>
<evidence type="ECO:0000256" key="4">
    <source>
        <dbReference type="ARBA" id="ARBA00022801"/>
    </source>
</evidence>